<keyword evidence="2" id="KW-0732">Signal</keyword>
<feature type="chain" id="PRO_5040465465" evidence="2">
    <location>
        <begin position="18"/>
        <end position="149"/>
    </location>
</feature>
<dbReference type="PANTHER" id="PTHR45672">
    <property type="entry name" value="PROTEIN DISULFIDE-ISOMERASE C17H9.14C-RELATED"/>
    <property type="match status" value="1"/>
</dbReference>
<proteinExistence type="inferred from homology"/>
<evidence type="ECO:0000259" key="3">
    <source>
        <dbReference type="PROSITE" id="PS51352"/>
    </source>
</evidence>
<comment type="caution">
    <text evidence="4">The sequence shown here is derived from an EMBL/GenBank/DDBJ whole genome shotgun (WGS) entry which is preliminary data.</text>
</comment>
<evidence type="ECO:0000256" key="1">
    <source>
        <dbReference type="ARBA" id="ARBA00006347"/>
    </source>
</evidence>
<dbReference type="SUPFAM" id="SSF52833">
    <property type="entry name" value="Thioredoxin-like"/>
    <property type="match status" value="1"/>
</dbReference>
<dbReference type="GO" id="GO:0003756">
    <property type="term" value="F:protein disulfide isomerase activity"/>
    <property type="evidence" value="ECO:0007669"/>
    <property type="project" value="TreeGrafter"/>
</dbReference>
<dbReference type="EMBL" id="MU007031">
    <property type="protein sequence ID" value="KAF2431517.1"/>
    <property type="molecule type" value="Genomic_DNA"/>
</dbReference>
<dbReference type="PROSITE" id="PS51352">
    <property type="entry name" value="THIOREDOXIN_2"/>
    <property type="match status" value="1"/>
</dbReference>
<dbReference type="InterPro" id="IPR036249">
    <property type="entry name" value="Thioredoxin-like_sf"/>
</dbReference>
<dbReference type="PROSITE" id="PS00194">
    <property type="entry name" value="THIOREDOXIN_1"/>
    <property type="match status" value="1"/>
</dbReference>
<dbReference type="GO" id="GO:0005783">
    <property type="term" value="C:endoplasmic reticulum"/>
    <property type="evidence" value="ECO:0007669"/>
    <property type="project" value="TreeGrafter"/>
</dbReference>
<dbReference type="Proteomes" id="UP000800235">
    <property type="component" value="Unassembled WGS sequence"/>
</dbReference>
<gene>
    <name evidence="4" type="ORF">EJ08DRAFT_648782</name>
</gene>
<dbReference type="InterPro" id="IPR013766">
    <property type="entry name" value="Thioredoxin_domain"/>
</dbReference>
<dbReference type="Pfam" id="PF00085">
    <property type="entry name" value="Thioredoxin"/>
    <property type="match status" value="1"/>
</dbReference>
<evidence type="ECO:0000256" key="2">
    <source>
        <dbReference type="SAM" id="SignalP"/>
    </source>
</evidence>
<feature type="signal peptide" evidence="2">
    <location>
        <begin position="1"/>
        <end position="17"/>
    </location>
</feature>
<dbReference type="PRINTS" id="PR00421">
    <property type="entry name" value="THIOREDOXIN"/>
</dbReference>
<protein>
    <submittedName>
        <fullName evidence="4">Thioredoxin-domain-containing protein</fullName>
    </submittedName>
</protein>
<dbReference type="OrthoDB" id="10264505at2759"/>
<organism evidence="4 5">
    <name type="scientific">Tothia fuscella</name>
    <dbReference type="NCBI Taxonomy" id="1048955"/>
    <lineage>
        <taxon>Eukaryota</taxon>
        <taxon>Fungi</taxon>
        <taxon>Dikarya</taxon>
        <taxon>Ascomycota</taxon>
        <taxon>Pezizomycotina</taxon>
        <taxon>Dothideomycetes</taxon>
        <taxon>Pleosporomycetidae</taxon>
        <taxon>Venturiales</taxon>
        <taxon>Cylindrosympodiaceae</taxon>
        <taxon>Tothia</taxon>
    </lineage>
</organism>
<dbReference type="CDD" id="cd02995">
    <property type="entry name" value="PDI_a_PDI_a'_C"/>
    <property type="match status" value="1"/>
</dbReference>
<sequence length="149" mass="16315">MRFSSIVLSALATIALANKSDGSAVTDGQVVVLSLDNYKQITGDSTKDVLVEYFAPWCPHCNEFAPDYEKLAGLFAAEKEHVTIAKFDASSNKIPDVSITGFPSFYLFPANQKDKPVAYEGDRSVEELADFVKEKGYYGVDVLGDDDDE</sequence>
<evidence type="ECO:0000313" key="5">
    <source>
        <dbReference type="Proteomes" id="UP000800235"/>
    </source>
</evidence>
<comment type="similarity">
    <text evidence="1">Belongs to the protein disulfide isomerase family.</text>
</comment>
<evidence type="ECO:0000313" key="4">
    <source>
        <dbReference type="EMBL" id="KAF2431517.1"/>
    </source>
</evidence>
<name>A0A9P4NTQ1_9PEZI</name>
<feature type="domain" description="Thioredoxin" evidence="3">
    <location>
        <begin position="5"/>
        <end position="137"/>
    </location>
</feature>
<dbReference type="InterPro" id="IPR051063">
    <property type="entry name" value="PDI"/>
</dbReference>
<keyword evidence="5" id="KW-1185">Reference proteome</keyword>
<dbReference type="InterPro" id="IPR017937">
    <property type="entry name" value="Thioredoxin_CS"/>
</dbReference>
<dbReference type="GO" id="GO:0006457">
    <property type="term" value="P:protein folding"/>
    <property type="evidence" value="ECO:0007669"/>
    <property type="project" value="TreeGrafter"/>
</dbReference>
<accession>A0A9P4NTQ1</accession>
<dbReference type="AlphaFoldDB" id="A0A9P4NTQ1"/>
<dbReference type="Gene3D" id="3.40.30.10">
    <property type="entry name" value="Glutaredoxin"/>
    <property type="match status" value="1"/>
</dbReference>
<reference evidence="4" key="1">
    <citation type="journal article" date="2020" name="Stud. Mycol.">
        <title>101 Dothideomycetes genomes: a test case for predicting lifestyles and emergence of pathogens.</title>
        <authorList>
            <person name="Haridas S."/>
            <person name="Albert R."/>
            <person name="Binder M."/>
            <person name="Bloem J."/>
            <person name="Labutti K."/>
            <person name="Salamov A."/>
            <person name="Andreopoulos B."/>
            <person name="Baker S."/>
            <person name="Barry K."/>
            <person name="Bills G."/>
            <person name="Bluhm B."/>
            <person name="Cannon C."/>
            <person name="Castanera R."/>
            <person name="Culley D."/>
            <person name="Daum C."/>
            <person name="Ezra D."/>
            <person name="Gonzalez J."/>
            <person name="Henrissat B."/>
            <person name="Kuo A."/>
            <person name="Liang C."/>
            <person name="Lipzen A."/>
            <person name="Lutzoni F."/>
            <person name="Magnuson J."/>
            <person name="Mondo S."/>
            <person name="Nolan M."/>
            <person name="Ohm R."/>
            <person name="Pangilinan J."/>
            <person name="Park H.-J."/>
            <person name="Ramirez L."/>
            <person name="Alfaro M."/>
            <person name="Sun H."/>
            <person name="Tritt A."/>
            <person name="Yoshinaga Y."/>
            <person name="Zwiers L.-H."/>
            <person name="Turgeon B."/>
            <person name="Goodwin S."/>
            <person name="Spatafora J."/>
            <person name="Crous P."/>
            <person name="Grigoriev I."/>
        </authorList>
    </citation>
    <scope>NUCLEOTIDE SEQUENCE</scope>
    <source>
        <strain evidence="4">CBS 130266</strain>
    </source>
</reference>
<dbReference type="PANTHER" id="PTHR45672:SF11">
    <property type="entry name" value="PROTEIN DISULFIDE-ISOMERASE C17H9.14C"/>
    <property type="match status" value="1"/>
</dbReference>